<keyword evidence="3" id="KW-1185">Reference proteome</keyword>
<dbReference type="Pfam" id="PF01614">
    <property type="entry name" value="IclR_C"/>
    <property type="match status" value="1"/>
</dbReference>
<evidence type="ECO:0000313" key="2">
    <source>
        <dbReference type="EMBL" id="MFB9628670.1"/>
    </source>
</evidence>
<sequence>MSEVLRHVTAVRVRGYDICDQELDRDVWVAAAPVRDPRRRVVAALSLAVPTSRAGDGARRRLLIGLVRDVAGQITSSDDLSFHRYWSTAV</sequence>
<reference evidence="2 3" key="1">
    <citation type="submission" date="2024-09" db="EMBL/GenBank/DDBJ databases">
        <authorList>
            <person name="Sun Q."/>
            <person name="Mori K."/>
        </authorList>
    </citation>
    <scope>NUCLEOTIDE SEQUENCE [LARGE SCALE GENOMIC DNA]</scope>
    <source>
        <strain evidence="2 3">JCM 3143</strain>
    </source>
</reference>
<evidence type="ECO:0000313" key="3">
    <source>
        <dbReference type="Proteomes" id="UP001589532"/>
    </source>
</evidence>
<dbReference type="InterPro" id="IPR014757">
    <property type="entry name" value="Tscrpt_reg_IclR_C"/>
</dbReference>
<dbReference type="Gene3D" id="3.30.450.40">
    <property type="match status" value="1"/>
</dbReference>
<proteinExistence type="predicted"/>
<dbReference type="Proteomes" id="UP001589532">
    <property type="component" value="Unassembled WGS sequence"/>
</dbReference>
<dbReference type="EMBL" id="JBHMBW010000049">
    <property type="protein sequence ID" value="MFB9628670.1"/>
    <property type="molecule type" value="Genomic_DNA"/>
</dbReference>
<accession>A0ABV5SAK5</accession>
<name>A0ABV5SAK5_9ACTN</name>
<dbReference type="SUPFAM" id="SSF55781">
    <property type="entry name" value="GAF domain-like"/>
    <property type="match status" value="1"/>
</dbReference>
<evidence type="ECO:0000259" key="1">
    <source>
        <dbReference type="PROSITE" id="PS51078"/>
    </source>
</evidence>
<dbReference type="RefSeq" id="WP_344990515.1">
    <property type="nucleotide sequence ID" value="NZ_BAAAXV010000005.1"/>
</dbReference>
<comment type="caution">
    <text evidence="2">The sequence shown here is derived from an EMBL/GenBank/DDBJ whole genome shotgun (WGS) entry which is preliminary data.</text>
</comment>
<organism evidence="2 3">
    <name type="scientific">Nonomuraea helvata</name>
    <dbReference type="NCBI Taxonomy" id="37484"/>
    <lineage>
        <taxon>Bacteria</taxon>
        <taxon>Bacillati</taxon>
        <taxon>Actinomycetota</taxon>
        <taxon>Actinomycetes</taxon>
        <taxon>Streptosporangiales</taxon>
        <taxon>Streptosporangiaceae</taxon>
        <taxon>Nonomuraea</taxon>
    </lineage>
</organism>
<protein>
    <submittedName>
        <fullName evidence="2">IclR family transcriptional regulator C-terminal domain-containing protein</fullName>
    </submittedName>
</protein>
<feature type="domain" description="IclR-ED" evidence="1">
    <location>
        <begin position="1"/>
        <end position="80"/>
    </location>
</feature>
<dbReference type="PROSITE" id="PS51078">
    <property type="entry name" value="ICLR_ED"/>
    <property type="match status" value="1"/>
</dbReference>
<gene>
    <name evidence="2" type="ORF">ACFFSA_36820</name>
</gene>
<dbReference type="InterPro" id="IPR029016">
    <property type="entry name" value="GAF-like_dom_sf"/>
</dbReference>